<gene>
    <name evidence="1" type="ORF">MHBO_004566</name>
</gene>
<proteinExistence type="predicted"/>
<evidence type="ECO:0000313" key="2">
    <source>
        <dbReference type="Proteomes" id="UP001439008"/>
    </source>
</evidence>
<organism evidence="1 2">
    <name type="scientific">Bonamia ostreae</name>
    <dbReference type="NCBI Taxonomy" id="126728"/>
    <lineage>
        <taxon>Eukaryota</taxon>
        <taxon>Sar</taxon>
        <taxon>Rhizaria</taxon>
        <taxon>Endomyxa</taxon>
        <taxon>Ascetosporea</taxon>
        <taxon>Haplosporida</taxon>
        <taxon>Bonamia</taxon>
    </lineage>
</organism>
<name>A0ABV2AUH6_9EUKA</name>
<protein>
    <submittedName>
        <fullName evidence="1">Uncharacterized protein</fullName>
    </submittedName>
</protein>
<dbReference type="EMBL" id="JBDODL010004420">
    <property type="protein sequence ID" value="MES1923032.1"/>
    <property type="molecule type" value="Genomic_DNA"/>
</dbReference>
<accession>A0ABV2AUH6</accession>
<keyword evidence="2" id="KW-1185">Reference proteome</keyword>
<sequence>MFAKTLKISKRGYRPYIFPDIYSKDLSVSKSYSLFRTYYLVNLALMVTTPLVFHQMTVKAEQEEENHKEYIRRVEKYIVKPQLEKRKEIEKIAWFYRLDPETESGLGEMKRIVESRLGVTDSMECFNILSKDRPWKTKEEMEFKAKMEKFMAYPNYFASSMKEALEMSEE</sequence>
<dbReference type="Proteomes" id="UP001439008">
    <property type="component" value="Unassembled WGS sequence"/>
</dbReference>
<comment type="caution">
    <text evidence="1">The sequence shown here is derived from an EMBL/GenBank/DDBJ whole genome shotgun (WGS) entry which is preliminary data.</text>
</comment>
<evidence type="ECO:0000313" key="1">
    <source>
        <dbReference type="EMBL" id="MES1923032.1"/>
    </source>
</evidence>
<reference evidence="1 2" key="1">
    <citation type="journal article" date="2024" name="BMC Biol.">
        <title>Comparative genomics of Ascetosporea gives new insight into the evolutionary basis for animal parasitism in Rhizaria.</title>
        <authorList>
            <person name="Hiltunen Thoren M."/>
            <person name="Onut-Brannstrom I."/>
            <person name="Alfjorden A."/>
            <person name="Peckova H."/>
            <person name="Swords F."/>
            <person name="Hooper C."/>
            <person name="Holzer A.S."/>
            <person name="Bass D."/>
            <person name="Burki F."/>
        </authorList>
    </citation>
    <scope>NUCLEOTIDE SEQUENCE [LARGE SCALE GENOMIC DNA]</scope>
    <source>
        <strain evidence="1">20-A016</strain>
    </source>
</reference>